<comment type="caution">
    <text evidence="1">The sequence shown here is derived from an EMBL/GenBank/DDBJ whole genome shotgun (WGS) entry which is preliminary data.</text>
</comment>
<reference evidence="1" key="1">
    <citation type="journal article" date="2014" name="Int. J. Syst. Evol. Microbiol.">
        <title>Complete genome sequence of Corynebacterium casei LMG S-19264T (=DSM 44701T), isolated from a smear-ripened cheese.</title>
        <authorList>
            <consortium name="US DOE Joint Genome Institute (JGI-PGF)"/>
            <person name="Walter F."/>
            <person name="Albersmeier A."/>
            <person name="Kalinowski J."/>
            <person name="Ruckert C."/>
        </authorList>
    </citation>
    <scope>NUCLEOTIDE SEQUENCE</scope>
    <source>
        <strain evidence="1">CGMCC 1.10859</strain>
    </source>
</reference>
<evidence type="ECO:0000313" key="2">
    <source>
        <dbReference type="EMBL" id="SDW75264.1"/>
    </source>
</evidence>
<gene>
    <name evidence="1" type="ORF">GCM10008024_14680</name>
    <name evidence="2" type="ORF">SAMN05444006_106157</name>
</gene>
<organism evidence="1 4">
    <name type="scientific">Allgaiera indica</name>
    <dbReference type="NCBI Taxonomy" id="765699"/>
    <lineage>
        <taxon>Bacteria</taxon>
        <taxon>Pseudomonadati</taxon>
        <taxon>Pseudomonadota</taxon>
        <taxon>Alphaproteobacteria</taxon>
        <taxon>Rhodobacterales</taxon>
        <taxon>Paracoccaceae</taxon>
        <taxon>Allgaiera</taxon>
    </lineage>
</organism>
<evidence type="ECO:0000313" key="1">
    <source>
        <dbReference type="EMBL" id="GHE00960.1"/>
    </source>
</evidence>
<protein>
    <submittedName>
        <fullName evidence="1">Uncharacterized protein</fullName>
    </submittedName>
</protein>
<proteinExistence type="predicted"/>
<dbReference type="Proteomes" id="UP000634647">
    <property type="component" value="Unassembled WGS sequence"/>
</dbReference>
<reference evidence="2 3" key="2">
    <citation type="submission" date="2016-10" db="EMBL/GenBank/DDBJ databases">
        <authorList>
            <person name="Varghese N."/>
            <person name="Submissions S."/>
        </authorList>
    </citation>
    <scope>NUCLEOTIDE SEQUENCE [LARGE SCALE GENOMIC DNA]</scope>
    <source>
        <strain evidence="2 3">DSM 24802</strain>
    </source>
</reference>
<reference evidence="1" key="3">
    <citation type="submission" date="2023-06" db="EMBL/GenBank/DDBJ databases">
        <authorList>
            <person name="Sun Q."/>
            <person name="Zhou Y."/>
        </authorList>
    </citation>
    <scope>NUCLEOTIDE SEQUENCE</scope>
    <source>
        <strain evidence="1">CGMCC 1.10859</strain>
    </source>
</reference>
<dbReference type="RefSeq" id="WP_035843753.1">
    <property type="nucleotide sequence ID" value="NZ_BNAB01000005.1"/>
</dbReference>
<dbReference type="Proteomes" id="UP000199541">
    <property type="component" value="Unassembled WGS sequence"/>
</dbReference>
<evidence type="ECO:0000313" key="3">
    <source>
        <dbReference type="Proteomes" id="UP000199541"/>
    </source>
</evidence>
<keyword evidence="3" id="KW-1185">Reference proteome</keyword>
<accession>A0AAN4ZZ24</accession>
<name>A0AAN4ZZ24_9RHOB</name>
<dbReference type="EMBL" id="FNOB01000006">
    <property type="protein sequence ID" value="SDW75264.1"/>
    <property type="molecule type" value="Genomic_DNA"/>
</dbReference>
<evidence type="ECO:0000313" key="4">
    <source>
        <dbReference type="Proteomes" id="UP000634647"/>
    </source>
</evidence>
<sequence length="97" mass="10996">MTKHADLINKDTLAKMRATFADLPPKLKIQFTRREAIAEMADDIRRARDELGYSLEDIARMLAEHGHPIKPATLRGHGRHWLAVAKQTGDDSVIRQP</sequence>
<dbReference type="AlphaFoldDB" id="A0AAN4ZZ24"/>
<dbReference type="EMBL" id="BNAB01000005">
    <property type="protein sequence ID" value="GHE00960.1"/>
    <property type="molecule type" value="Genomic_DNA"/>
</dbReference>